<keyword evidence="3" id="KW-1185">Reference proteome</keyword>
<evidence type="ECO:0000259" key="1">
    <source>
        <dbReference type="Pfam" id="PF09836"/>
    </source>
</evidence>
<dbReference type="Pfam" id="PF09836">
    <property type="entry name" value="DUF2063"/>
    <property type="match status" value="1"/>
</dbReference>
<comment type="caution">
    <text evidence="2">The sequence shown here is derived from an EMBL/GenBank/DDBJ whole genome shotgun (WGS) entry which is preliminary data.</text>
</comment>
<reference evidence="2 3" key="1">
    <citation type="submission" date="2015-11" db="EMBL/GenBank/DDBJ databases">
        <title>Genomic analysis of 38 Legionella species identifies large and diverse effector repertoires.</title>
        <authorList>
            <person name="Burstein D."/>
            <person name="Amaro F."/>
            <person name="Zusman T."/>
            <person name="Lifshitz Z."/>
            <person name="Cohen O."/>
            <person name="Gilbert J.A."/>
            <person name="Pupko T."/>
            <person name="Shuman H.A."/>
            <person name="Segal G."/>
        </authorList>
    </citation>
    <scope>NUCLEOTIDE SEQUENCE [LARGE SCALE GENOMIC DNA]</scope>
    <source>
        <strain evidence="2 3">ATCC 49505</strain>
    </source>
</reference>
<proteinExistence type="predicted"/>
<protein>
    <recommendedName>
        <fullName evidence="1">Putative DNA-binding domain-containing protein</fullName>
    </recommendedName>
</protein>
<dbReference type="AlphaFoldDB" id="A0A0W0VS31"/>
<dbReference type="STRING" id="45068.Llon_0316"/>
<dbReference type="EMBL" id="LNYK01000003">
    <property type="protein sequence ID" value="KTD22926.1"/>
    <property type="molecule type" value="Genomic_DNA"/>
</dbReference>
<feature type="domain" description="Putative DNA-binding" evidence="1">
    <location>
        <begin position="5"/>
        <end position="97"/>
    </location>
</feature>
<name>A0A0W0VS31_9GAMM</name>
<dbReference type="RefSeq" id="WP_058528339.1">
    <property type="nucleotide sequence ID" value="NZ_CAAAHZ010000004.1"/>
</dbReference>
<dbReference type="Proteomes" id="UP000054997">
    <property type="component" value="Unassembled WGS sequence"/>
</dbReference>
<evidence type="ECO:0000313" key="3">
    <source>
        <dbReference type="Proteomes" id="UP000054997"/>
    </source>
</evidence>
<dbReference type="Gene3D" id="1.10.150.690">
    <property type="entry name" value="DUF2063"/>
    <property type="match status" value="1"/>
</dbReference>
<sequence length="254" mass="29296">MLLRELQCQFKESIFNKKQLNLDAFISKKSLPAERLLQIYRNNCFINLTEALESIYPTVLKLVGENFFSATAKAYILAHPSVSGNLHDFGELFSSFLQEFPPAQPVPYLPEVAQLEWGAHRIYHEEDSKPLDVQELSKFSEDESLKLKFQLKTTSRLFSFKFPIYTIHQFCHKDNEDAELTLKEEGESVLITRDKEHVCLVELTRSEYAFLSALEKESELQEACLKALTIDECFDVQSILQKHLILGTFCGIYL</sequence>
<organism evidence="2 3">
    <name type="scientific">Legionella londiniensis</name>
    <dbReference type="NCBI Taxonomy" id="45068"/>
    <lineage>
        <taxon>Bacteria</taxon>
        <taxon>Pseudomonadati</taxon>
        <taxon>Pseudomonadota</taxon>
        <taxon>Gammaproteobacteria</taxon>
        <taxon>Legionellales</taxon>
        <taxon>Legionellaceae</taxon>
        <taxon>Legionella</taxon>
    </lineage>
</organism>
<dbReference type="PATRIC" id="fig|45068.5.peg.336"/>
<dbReference type="InterPro" id="IPR044922">
    <property type="entry name" value="DUF2063_N_sf"/>
</dbReference>
<dbReference type="InterPro" id="IPR018640">
    <property type="entry name" value="DUF2063"/>
</dbReference>
<accession>A0A0W0VS31</accession>
<evidence type="ECO:0000313" key="2">
    <source>
        <dbReference type="EMBL" id="KTD22926.1"/>
    </source>
</evidence>
<gene>
    <name evidence="2" type="ORF">Llon_0316</name>
</gene>